<dbReference type="Proteomes" id="UP001163735">
    <property type="component" value="Segment"/>
</dbReference>
<organism evidence="1 2">
    <name type="scientific">Aeromonas phage APT65</name>
    <dbReference type="NCBI Taxonomy" id="2982914"/>
    <lineage>
        <taxon>Viruses</taxon>
        <taxon>Duplodnaviria</taxon>
        <taxon>Heunggongvirae</taxon>
        <taxon>Uroviricota</taxon>
        <taxon>Caudoviricetes</taxon>
        <taxon>Aquaneticvirus</taxon>
        <taxon>Aquaneticvirus ApT65</taxon>
    </lineage>
</organism>
<evidence type="ECO:0000313" key="1">
    <source>
        <dbReference type="EMBL" id="UZV39653.1"/>
    </source>
</evidence>
<proteinExistence type="predicted"/>
<protein>
    <submittedName>
        <fullName evidence="1">Uncharacterized protein</fullName>
    </submittedName>
</protein>
<accession>A0A9E8GAP1</accession>
<evidence type="ECO:0000313" key="2">
    <source>
        <dbReference type="Proteomes" id="UP001163735"/>
    </source>
</evidence>
<keyword evidence="2" id="KW-1185">Reference proteome</keyword>
<dbReference type="EMBL" id="OP491958">
    <property type="protein sequence ID" value="UZV39653.1"/>
    <property type="molecule type" value="Genomic_DNA"/>
</dbReference>
<reference evidence="1" key="1">
    <citation type="submission" date="2022-09" db="EMBL/GenBank/DDBJ databases">
        <authorList>
            <person name="Cebeci A."/>
            <person name="Ture M."/>
            <person name="Alemdag M."/>
            <person name="Altinok I."/>
        </authorList>
    </citation>
    <scope>NUCLEOTIDE SEQUENCE</scope>
</reference>
<sequence length="62" mass="7320">MLSDLEKSILFHKHEANRCRFFGHKAGVAYNMFMATALQRLIDYSERTRDGYVQTLRKRLQG</sequence>
<gene>
    <name evidence="1" type="ORF">APT65_00038</name>
</gene>
<name>A0A9E8GAP1_9CAUD</name>